<protein>
    <submittedName>
        <fullName evidence="2">SIMPL domain-containing protein</fullName>
    </submittedName>
</protein>
<dbReference type="Gene3D" id="3.30.110.170">
    <property type="entry name" value="Protein of unknown function (DUF541), domain 1"/>
    <property type="match status" value="1"/>
</dbReference>
<dbReference type="PANTHER" id="PTHR34387">
    <property type="entry name" value="SLR1258 PROTEIN"/>
    <property type="match status" value="1"/>
</dbReference>
<name>A0ABV0G092_9BURK</name>
<dbReference type="InterPro" id="IPR007497">
    <property type="entry name" value="SIMPL/DUF541"/>
</dbReference>
<feature type="chain" id="PRO_5046631716" evidence="1">
    <location>
        <begin position="18"/>
        <end position="231"/>
    </location>
</feature>
<gene>
    <name evidence="2" type="ORF">ABDJ85_06685</name>
</gene>
<accession>A0ABV0G092</accession>
<reference evidence="2 3" key="1">
    <citation type="submission" date="2024-05" db="EMBL/GenBank/DDBJ databases">
        <title>Roseateles sp. DJS-2-20 16S ribosomal RNA gene Genome sequencing and assembly.</title>
        <authorList>
            <person name="Woo H."/>
        </authorList>
    </citation>
    <scope>NUCLEOTIDE SEQUENCE [LARGE SCALE GENOMIC DNA]</scope>
    <source>
        <strain evidence="2 3">DJS-2-20</strain>
    </source>
</reference>
<dbReference type="RefSeq" id="WP_347703994.1">
    <property type="nucleotide sequence ID" value="NZ_JBDPZD010000002.1"/>
</dbReference>
<feature type="signal peptide" evidence="1">
    <location>
        <begin position="1"/>
        <end position="17"/>
    </location>
</feature>
<evidence type="ECO:0000313" key="3">
    <source>
        <dbReference type="Proteomes" id="UP001495147"/>
    </source>
</evidence>
<evidence type="ECO:0000313" key="2">
    <source>
        <dbReference type="EMBL" id="MEO3691151.1"/>
    </source>
</evidence>
<dbReference type="EMBL" id="JBDPZD010000002">
    <property type="protein sequence ID" value="MEO3691151.1"/>
    <property type="molecule type" value="Genomic_DNA"/>
</dbReference>
<keyword evidence="1" id="KW-0732">Signal</keyword>
<dbReference type="Proteomes" id="UP001495147">
    <property type="component" value="Unassembled WGS sequence"/>
</dbReference>
<dbReference type="Gene3D" id="3.30.70.2970">
    <property type="entry name" value="Protein of unknown function (DUF541), domain 2"/>
    <property type="match status" value="1"/>
</dbReference>
<dbReference type="PANTHER" id="PTHR34387:SF1">
    <property type="entry name" value="PERIPLASMIC IMMUNOGENIC PROTEIN"/>
    <property type="match status" value="1"/>
</dbReference>
<dbReference type="Pfam" id="PF04402">
    <property type="entry name" value="SIMPL"/>
    <property type="match status" value="1"/>
</dbReference>
<proteinExistence type="predicted"/>
<comment type="caution">
    <text evidence="2">The sequence shown here is derived from an EMBL/GenBank/DDBJ whole genome shotgun (WGS) entry which is preliminary data.</text>
</comment>
<keyword evidence="3" id="KW-1185">Reference proteome</keyword>
<dbReference type="InterPro" id="IPR052022">
    <property type="entry name" value="26kDa_periplasmic_antigen"/>
</dbReference>
<sequence length="231" mass="23840">MRLIPLTLALLAVPALAAPEGPPRDRVSLAASATAELPADWLSLNFATTKDGSDAAAVQTQLKQALDVALAEARRVAKPGQVEVQTGGFSVNPRYNSKGGISGWVGRAELVVEGRDGVAIAQLSGRINTLSVAGAGWSLSREAREKAEGDITTQAIARFKARASDVAKAFGYSGYQLGEVNVSGNEGGVVAMPRMVAMKAVGASMADEALPTEAGKARVTISVNGSIVLNR</sequence>
<evidence type="ECO:0000256" key="1">
    <source>
        <dbReference type="SAM" id="SignalP"/>
    </source>
</evidence>
<organism evidence="2 3">
    <name type="scientific">Roseateles paludis</name>
    <dbReference type="NCBI Taxonomy" id="3145238"/>
    <lineage>
        <taxon>Bacteria</taxon>
        <taxon>Pseudomonadati</taxon>
        <taxon>Pseudomonadota</taxon>
        <taxon>Betaproteobacteria</taxon>
        <taxon>Burkholderiales</taxon>
        <taxon>Sphaerotilaceae</taxon>
        <taxon>Roseateles</taxon>
    </lineage>
</organism>